<proteinExistence type="predicted"/>
<protein>
    <recommendedName>
        <fullName evidence="2">WYL domain-containing protein</fullName>
    </recommendedName>
</protein>
<feature type="compositionally biased region" description="Basic and acidic residues" evidence="1">
    <location>
        <begin position="379"/>
        <end position="389"/>
    </location>
</feature>
<dbReference type="InterPro" id="IPR026881">
    <property type="entry name" value="WYL_dom"/>
</dbReference>
<gene>
    <name evidence="3" type="ORF">AKJ47_02915</name>
</gene>
<sequence>MSRASAVVSRDIGVMAERLQPFAPQEITREKMKVLAEEYRGKLSNLDNLLEGVRLSCPIHEDNDDVIITGNGRNGTKKFICRKYHDPEFTGRDSASFRFSTYTSFEAFKVYRDFFMEVLTLLTTCEGTYEGIAKYLNISKHMVELSVQTLLDYLGDNGKESIRVDDDLVVVYSDFSGMRVSRRASVIMSRVGDDIAYQVCCVMNYLTAWNFVRGLKETLEVSGDSTVIFVTDGEEVWIDPIRSFFPNAVHVRQFHSKNTKGLIYVHVPNDGEMYTVRFPWDVVLEEGEPNDEALRMRRRRKLEGSGSGRSRREDWTELSDEIIAWKGVARYPRGRRRKREGATVAGAMNEEKENLEPEEDQEKENSEGSPDDSEGFEGTSEKDLGRGEEGSIAPSTDGPKRIFRGDMEDALEIPAVRRAFSMLVALFGGLYITSNVAESLFNVKPALKSHRTVKSGDAFVQLLLFLRTKVKKWDREDIKSFFRDEVVTLDRLRRVSVKQKGLHEDKVDPKKVVLDAYDKRKPVTIYYKDGNGRRTSRMIEPLEIETDLYTGEERVKSYCHLRMAERTFLLDRIIKAIPADTELSIISKNEL</sequence>
<feature type="domain" description="WYL" evidence="2">
    <location>
        <begin position="512"/>
        <end position="574"/>
    </location>
</feature>
<evidence type="ECO:0000259" key="2">
    <source>
        <dbReference type="Pfam" id="PF13280"/>
    </source>
</evidence>
<reference evidence="3 4" key="1">
    <citation type="journal article" date="2016" name="Sci. Rep.">
        <title>Metabolic traits of an uncultured archaeal lineage -MSBL1- from brine pools of the Red Sea.</title>
        <authorList>
            <person name="Mwirichia R."/>
            <person name="Alam I."/>
            <person name="Rashid M."/>
            <person name="Vinu M."/>
            <person name="Ba-Alawi W."/>
            <person name="Anthony Kamau A."/>
            <person name="Kamanda Ngugi D."/>
            <person name="Goker M."/>
            <person name="Klenk H.P."/>
            <person name="Bajic V."/>
            <person name="Stingl U."/>
        </authorList>
    </citation>
    <scope>NUCLEOTIDE SEQUENCE [LARGE SCALE GENOMIC DNA]</scope>
    <source>
        <strain evidence="3">SCGC-AAA261G05</strain>
    </source>
</reference>
<accession>A0A133V9D3</accession>
<comment type="caution">
    <text evidence="3">The sequence shown here is derived from an EMBL/GenBank/DDBJ whole genome shotgun (WGS) entry which is preliminary data.</text>
</comment>
<organism evidence="3 4">
    <name type="scientific">candidate division MSBL1 archaeon SCGC-AAA261G05</name>
    <dbReference type="NCBI Taxonomy" id="1698276"/>
    <lineage>
        <taxon>Archaea</taxon>
        <taxon>Methanobacteriati</taxon>
        <taxon>Methanobacteriota</taxon>
        <taxon>candidate division MSBL1</taxon>
    </lineage>
</organism>
<feature type="region of interest" description="Disordered" evidence="1">
    <location>
        <begin position="336"/>
        <end position="401"/>
    </location>
</feature>
<evidence type="ECO:0000313" key="4">
    <source>
        <dbReference type="Proteomes" id="UP000070405"/>
    </source>
</evidence>
<evidence type="ECO:0000313" key="3">
    <source>
        <dbReference type="EMBL" id="KXB03052.1"/>
    </source>
</evidence>
<evidence type="ECO:0000256" key="1">
    <source>
        <dbReference type="SAM" id="MobiDB-lite"/>
    </source>
</evidence>
<dbReference type="Pfam" id="PF13280">
    <property type="entry name" value="WYL"/>
    <property type="match status" value="1"/>
</dbReference>
<dbReference type="Proteomes" id="UP000070405">
    <property type="component" value="Unassembled WGS sequence"/>
</dbReference>
<dbReference type="AlphaFoldDB" id="A0A133V9D3"/>
<keyword evidence="4" id="KW-1185">Reference proteome</keyword>
<dbReference type="EMBL" id="LHYA01000046">
    <property type="protein sequence ID" value="KXB03052.1"/>
    <property type="molecule type" value="Genomic_DNA"/>
</dbReference>
<name>A0A133V9D3_9EURY</name>
<dbReference type="PROSITE" id="PS52050">
    <property type="entry name" value="WYL"/>
    <property type="match status" value="1"/>
</dbReference>